<evidence type="ECO:0000256" key="5">
    <source>
        <dbReference type="PROSITE-ProRule" id="PRU01248"/>
    </source>
</evidence>
<dbReference type="Pfam" id="PF00589">
    <property type="entry name" value="Phage_integrase"/>
    <property type="match status" value="1"/>
</dbReference>
<keyword evidence="3 5" id="KW-0238">DNA-binding</keyword>
<feature type="domain" description="Tyr recombinase" evidence="7">
    <location>
        <begin position="175"/>
        <end position="361"/>
    </location>
</feature>
<accession>A0A1A0MRV4</accession>
<dbReference type="InterPro" id="IPR002104">
    <property type="entry name" value="Integrase_catalytic"/>
</dbReference>
<sequence>MAGNTPRGIRKRLNAAGEPRYQVRYLVRDPDASSGWVETSATFPTLREAKAFKSERDNEAALGARRFDPRLGRTPLNRIWTQFSDSKKPAVSPKTWSGYTQHWDLRIAPNFGHVPVDEITRADVQQFVDELTVGPWAKVSTLRLLRSILDVAHQDGRIHRNPATGVSAGRIPERERHRYLTAQEVQTLAAACGNEGDVVIVLAYTGLRWSELVGLRVKDIDLTARRLYIRRAAPEVEGRIVIGPPKTRAGIRTVPLPQVVVDILKRRISGRAADDPAITSPNGKMLRSNNWRRHTHWNKALKKTRLAPLTIHDLRHTYASLARKSGADLRYVQKTMGHSTPTVTANIYSDLYADELDQVATNLDQLHTTETQTPKTGQEPDESDQPPSA</sequence>
<dbReference type="Gene3D" id="1.10.443.10">
    <property type="entry name" value="Intergrase catalytic core"/>
    <property type="match status" value="1"/>
</dbReference>
<dbReference type="CDD" id="cd01189">
    <property type="entry name" value="INT_ICEBs1_C_like"/>
    <property type="match status" value="1"/>
</dbReference>
<feature type="region of interest" description="Disordered" evidence="6">
    <location>
        <begin position="367"/>
        <end position="389"/>
    </location>
</feature>
<dbReference type="EMBL" id="LZSF01000119">
    <property type="protein sequence ID" value="OBA87791.1"/>
    <property type="molecule type" value="Genomic_DNA"/>
</dbReference>
<evidence type="ECO:0000259" key="7">
    <source>
        <dbReference type="PROSITE" id="PS51898"/>
    </source>
</evidence>
<dbReference type="RefSeq" id="WP_064858785.1">
    <property type="nucleotide sequence ID" value="NZ_LZSF01000119.1"/>
</dbReference>
<dbReference type="Proteomes" id="UP000093962">
    <property type="component" value="Unassembled WGS sequence"/>
</dbReference>
<dbReference type="InterPro" id="IPR050090">
    <property type="entry name" value="Tyrosine_recombinase_XerCD"/>
</dbReference>
<dbReference type="Pfam" id="PF14659">
    <property type="entry name" value="Phage_int_SAM_3"/>
    <property type="match status" value="1"/>
</dbReference>
<evidence type="ECO:0000256" key="6">
    <source>
        <dbReference type="SAM" id="MobiDB-lite"/>
    </source>
</evidence>
<proteinExistence type="inferred from homology"/>
<dbReference type="OrthoDB" id="1822491at2"/>
<dbReference type="PROSITE" id="PS51900">
    <property type="entry name" value="CB"/>
    <property type="match status" value="1"/>
</dbReference>
<protein>
    <submittedName>
        <fullName evidence="9">Integrase</fullName>
    </submittedName>
</protein>
<dbReference type="Gene3D" id="1.10.150.130">
    <property type="match status" value="1"/>
</dbReference>
<evidence type="ECO:0000313" key="10">
    <source>
        <dbReference type="Proteomes" id="UP000093962"/>
    </source>
</evidence>
<keyword evidence="2" id="KW-0229">DNA integration</keyword>
<evidence type="ECO:0000259" key="8">
    <source>
        <dbReference type="PROSITE" id="PS51900"/>
    </source>
</evidence>
<gene>
    <name evidence="9" type="ORF">A5642_18695</name>
</gene>
<name>A0A1A0MRV4_MYCMU</name>
<dbReference type="InterPro" id="IPR013762">
    <property type="entry name" value="Integrase-like_cat_sf"/>
</dbReference>
<reference evidence="9 10" key="1">
    <citation type="submission" date="2016-06" db="EMBL/GenBank/DDBJ databases">
        <authorList>
            <person name="Kjaerup R.B."/>
            <person name="Dalgaard T.S."/>
            <person name="Juul-Madsen H.R."/>
        </authorList>
    </citation>
    <scope>NUCLEOTIDE SEQUENCE [LARGE SCALE GENOMIC DNA]</scope>
    <source>
        <strain evidence="9 10">1199456.5</strain>
    </source>
</reference>
<comment type="caution">
    <text evidence="9">The sequence shown here is derived from an EMBL/GenBank/DDBJ whole genome shotgun (WGS) entry which is preliminary data.</text>
</comment>
<dbReference type="PANTHER" id="PTHR30349:SF64">
    <property type="entry name" value="PROPHAGE INTEGRASE INTD-RELATED"/>
    <property type="match status" value="1"/>
</dbReference>
<dbReference type="PROSITE" id="PS51898">
    <property type="entry name" value="TYR_RECOMBINASE"/>
    <property type="match status" value="1"/>
</dbReference>
<dbReference type="InterPro" id="IPR010998">
    <property type="entry name" value="Integrase_recombinase_N"/>
</dbReference>
<comment type="similarity">
    <text evidence="1">Belongs to the 'phage' integrase family.</text>
</comment>
<dbReference type="AlphaFoldDB" id="A0A1A0MRV4"/>
<evidence type="ECO:0000256" key="2">
    <source>
        <dbReference type="ARBA" id="ARBA00022908"/>
    </source>
</evidence>
<dbReference type="GO" id="GO:0006310">
    <property type="term" value="P:DNA recombination"/>
    <property type="evidence" value="ECO:0007669"/>
    <property type="project" value="UniProtKB-KW"/>
</dbReference>
<feature type="compositionally biased region" description="Acidic residues" evidence="6">
    <location>
        <begin position="379"/>
        <end position="389"/>
    </location>
</feature>
<dbReference type="InterPro" id="IPR004107">
    <property type="entry name" value="Integrase_SAM-like_N"/>
</dbReference>
<evidence type="ECO:0000256" key="3">
    <source>
        <dbReference type="ARBA" id="ARBA00023125"/>
    </source>
</evidence>
<keyword evidence="4" id="KW-0233">DNA recombination</keyword>
<feature type="domain" description="Core-binding (CB)" evidence="8">
    <location>
        <begin position="74"/>
        <end position="156"/>
    </location>
</feature>
<evidence type="ECO:0000256" key="4">
    <source>
        <dbReference type="ARBA" id="ARBA00023172"/>
    </source>
</evidence>
<dbReference type="InterPro" id="IPR044068">
    <property type="entry name" value="CB"/>
</dbReference>
<evidence type="ECO:0000313" key="9">
    <source>
        <dbReference type="EMBL" id="OBA87791.1"/>
    </source>
</evidence>
<dbReference type="GO" id="GO:0003677">
    <property type="term" value="F:DNA binding"/>
    <property type="evidence" value="ECO:0007669"/>
    <property type="project" value="UniProtKB-UniRule"/>
</dbReference>
<organism evidence="9 10">
    <name type="scientific">Mycolicibacterium mucogenicum</name>
    <name type="common">Mycobacterium mucogenicum</name>
    <dbReference type="NCBI Taxonomy" id="56689"/>
    <lineage>
        <taxon>Bacteria</taxon>
        <taxon>Bacillati</taxon>
        <taxon>Actinomycetota</taxon>
        <taxon>Actinomycetes</taxon>
        <taxon>Mycobacteriales</taxon>
        <taxon>Mycobacteriaceae</taxon>
        <taxon>Mycolicibacterium</taxon>
    </lineage>
</organism>
<dbReference type="SUPFAM" id="SSF56349">
    <property type="entry name" value="DNA breaking-rejoining enzymes"/>
    <property type="match status" value="1"/>
</dbReference>
<dbReference type="GO" id="GO:0015074">
    <property type="term" value="P:DNA integration"/>
    <property type="evidence" value="ECO:0007669"/>
    <property type="project" value="UniProtKB-KW"/>
</dbReference>
<evidence type="ECO:0000256" key="1">
    <source>
        <dbReference type="ARBA" id="ARBA00008857"/>
    </source>
</evidence>
<feature type="compositionally biased region" description="Polar residues" evidence="6">
    <location>
        <begin position="367"/>
        <end position="376"/>
    </location>
</feature>
<dbReference type="InterPro" id="IPR011010">
    <property type="entry name" value="DNA_brk_join_enz"/>
</dbReference>
<dbReference type="PANTHER" id="PTHR30349">
    <property type="entry name" value="PHAGE INTEGRASE-RELATED"/>
    <property type="match status" value="1"/>
</dbReference>